<dbReference type="AlphaFoldDB" id="A0A4P6YSL0"/>
<accession>A0A4P6YSL0</accession>
<evidence type="ECO:0000313" key="2">
    <source>
        <dbReference type="EMBL" id="QBO35622.1"/>
    </source>
</evidence>
<organism evidence="2 3">
    <name type="scientific">Periweissella cryptocerci</name>
    <dbReference type="NCBI Taxonomy" id="2506420"/>
    <lineage>
        <taxon>Bacteria</taxon>
        <taxon>Bacillati</taxon>
        <taxon>Bacillota</taxon>
        <taxon>Bacilli</taxon>
        <taxon>Lactobacillales</taxon>
        <taxon>Lactobacillaceae</taxon>
        <taxon>Periweissella</taxon>
    </lineage>
</organism>
<sequence>MNKKTCTIAILAAALIVGSVPTTGTISASTRGTIVKTTNKKATKYRIKNTKVKQVKLSTTKKGRRVTIKNLQSLKKYSKQTIMVKKQVVVRQGKKNVTYYAAKFGKKNGYVKTTDLKKVAAKKKAVRTTGKNQVTKTKKISSRKLITKVKKGQLYKFSGKNVKKTFKFKKSGNLKSYQHTVWTVKQLITVRKSNGQKQQYYKLSGNRYVAINQMTKAVNKVTKTKNISNRKTLLVSNATVNKFSGSIKKSFTMKKAGKATRGAKQRFTIRKQVTVNQTNKKNATYYEVKQDGTSLVGYVPTSALQAQYTKSATTTTMTTNPLANYALSKVPTVNNSNAPAFVKAPNNFKDYATSANYGDNAHTESVANVYTSKKNINASRMTLTTEFFLPIASAENDKYSTGSTGNGVGNYNGFDNVQSLAYDQSRYLYAMVSYDAGNNQGRIMRYDYSAMKAAGLDTTANFAKLRQIAYNLYYIARYGNDKNGKYAVSDADRASYNQWVKVGPLITIGHGQALAYNPKDGHLWMYLDKQNKDKSYTETKSVLQRINMTSLKADYTINYTTKNSSGTVIPPLHNLAFDNSGNFYSYSYSDSSIKIYRGQILDDNVVQLSLAQVIKNSIGTCKQGLMLDLQNQKMYIESDDALMSMPLGKVGGLAKKDLSYWTFKSGSGTYGREWEGGFFAKGQGHFLMNKGVEILQASFN</sequence>
<dbReference type="SUPFAM" id="SSF101898">
    <property type="entry name" value="NHL repeat"/>
    <property type="match status" value="1"/>
</dbReference>
<keyword evidence="1" id="KW-0732">Signal</keyword>
<dbReference type="Proteomes" id="UP000292886">
    <property type="component" value="Chromosome"/>
</dbReference>
<evidence type="ECO:0000313" key="3">
    <source>
        <dbReference type="Proteomes" id="UP000292886"/>
    </source>
</evidence>
<dbReference type="KEGG" id="wei:EQG49_03685"/>
<protein>
    <recommendedName>
        <fullName evidence="4">Extracellular protein</fullName>
    </recommendedName>
</protein>
<feature type="signal peptide" evidence="1">
    <location>
        <begin position="1"/>
        <end position="24"/>
    </location>
</feature>
<name>A0A4P6YSL0_9LACO</name>
<proteinExistence type="predicted"/>
<gene>
    <name evidence="2" type="ORF">EQG49_03685</name>
</gene>
<dbReference type="RefSeq" id="WP_133362701.1">
    <property type="nucleotide sequence ID" value="NZ_CP037940.1"/>
</dbReference>
<dbReference type="OrthoDB" id="2276332at2"/>
<dbReference type="EMBL" id="CP037940">
    <property type="protein sequence ID" value="QBO35622.1"/>
    <property type="molecule type" value="Genomic_DNA"/>
</dbReference>
<evidence type="ECO:0008006" key="4">
    <source>
        <dbReference type="Google" id="ProtNLM"/>
    </source>
</evidence>
<keyword evidence="3" id="KW-1185">Reference proteome</keyword>
<reference evidence="3" key="1">
    <citation type="submission" date="2019-03" db="EMBL/GenBank/DDBJ databases">
        <title>Weissella sp. 26KH-42 Genome sequencing.</title>
        <authorList>
            <person name="Heo J."/>
            <person name="Kim S.-J."/>
            <person name="Kim J.-S."/>
            <person name="Hong S.-B."/>
            <person name="Kwon S.-W."/>
        </authorList>
    </citation>
    <scope>NUCLEOTIDE SEQUENCE [LARGE SCALE GENOMIC DNA]</scope>
    <source>
        <strain evidence="3">26KH-42</strain>
    </source>
</reference>
<feature type="chain" id="PRO_5038820869" description="Extracellular protein" evidence="1">
    <location>
        <begin position="25"/>
        <end position="700"/>
    </location>
</feature>
<evidence type="ECO:0000256" key="1">
    <source>
        <dbReference type="SAM" id="SignalP"/>
    </source>
</evidence>